<dbReference type="AlphaFoldDB" id="A0A1Y2EM29"/>
<organism evidence="2 3">
    <name type="scientific">Neocallimastix californiae</name>
    <dbReference type="NCBI Taxonomy" id="1754190"/>
    <lineage>
        <taxon>Eukaryota</taxon>
        <taxon>Fungi</taxon>
        <taxon>Fungi incertae sedis</taxon>
        <taxon>Chytridiomycota</taxon>
        <taxon>Chytridiomycota incertae sedis</taxon>
        <taxon>Neocallimastigomycetes</taxon>
        <taxon>Neocallimastigales</taxon>
        <taxon>Neocallimastigaceae</taxon>
        <taxon>Neocallimastix</taxon>
    </lineage>
</organism>
<evidence type="ECO:0000313" key="3">
    <source>
        <dbReference type="Proteomes" id="UP000193920"/>
    </source>
</evidence>
<feature type="region of interest" description="Disordered" evidence="1">
    <location>
        <begin position="160"/>
        <end position="183"/>
    </location>
</feature>
<dbReference type="EMBL" id="MCOG01000038">
    <property type="protein sequence ID" value="ORY72630.1"/>
    <property type="molecule type" value="Genomic_DNA"/>
</dbReference>
<protein>
    <submittedName>
        <fullName evidence="2">Uncharacterized protein</fullName>
    </submittedName>
</protein>
<sequence>MAETVMLNNVYNYIEKQKKFVEQIKSIQYSLINKEYKKQGYNFTNYVKSKWNISKAQAYRYLISAKVIDQLKEFDILPNYERLCRSLNSVTETPQQIKLLWGTIVKKYRYIPDNINSSMISKVWKELCMDKKYFNICHIEKNINEKIERSLDKYSRKIKSKQLNSKANQSTNTIKNNTTSPNTKIEAYNKTSEINYPNVLNNNKKVINNNNNNNNNNSDNKSKGFQSINTSNLPITYLTPTQSPISTNANITTNTITTPTITTPTYTFIPTTGTLTTPTSPINVTFNHCNNYINDHNTNNNTNNTTSFNNQVPSSVSTIISPITVTDNSIPFSNDLLPQNNIQLTTIALTPNEIYYIPTFQPQCIFSNDNNQYQNVIIY</sequence>
<dbReference type="STRING" id="1754190.A0A1Y2EM29"/>
<feature type="region of interest" description="Disordered" evidence="1">
    <location>
        <begin position="202"/>
        <end position="227"/>
    </location>
</feature>
<evidence type="ECO:0000313" key="2">
    <source>
        <dbReference type="EMBL" id="ORY72630.1"/>
    </source>
</evidence>
<feature type="compositionally biased region" description="Polar residues" evidence="1">
    <location>
        <begin position="161"/>
        <end position="183"/>
    </location>
</feature>
<name>A0A1Y2EM29_9FUNG</name>
<dbReference type="OrthoDB" id="5595153at2759"/>
<feature type="compositionally biased region" description="Low complexity" evidence="1">
    <location>
        <begin position="202"/>
        <end position="219"/>
    </location>
</feature>
<accession>A0A1Y2EM29</accession>
<gene>
    <name evidence="2" type="ORF">LY90DRAFT_637275</name>
</gene>
<reference evidence="2 3" key="1">
    <citation type="submission" date="2016-08" db="EMBL/GenBank/DDBJ databases">
        <title>A Parts List for Fungal Cellulosomes Revealed by Comparative Genomics.</title>
        <authorList>
            <consortium name="DOE Joint Genome Institute"/>
            <person name="Haitjema C.H."/>
            <person name="Gilmore S.P."/>
            <person name="Henske J.K."/>
            <person name="Solomon K.V."/>
            <person name="De Groot R."/>
            <person name="Kuo A."/>
            <person name="Mondo S.J."/>
            <person name="Salamov A.A."/>
            <person name="Labutti K."/>
            <person name="Zhao Z."/>
            <person name="Chiniquy J."/>
            <person name="Barry K."/>
            <person name="Brewer H.M."/>
            <person name="Purvine S.O."/>
            <person name="Wright A.T."/>
            <person name="Boxma B."/>
            <person name="Van Alen T."/>
            <person name="Hackstein J.H."/>
            <person name="Baker S.E."/>
            <person name="Grigoriev I.V."/>
            <person name="O'Malley M.A."/>
        </authorList>
    </citation>
    <scope>NUCLEOTIDE SEQUENCE [LARGE SCALE GENOMIC DNA]</scope>
    <source>
        <strain evidence="2 3">G1</strain>
    </source>
</reference>
<proteinExistence type="predicted"/>
<comment type="caution">
    <text evidence="2">The sequence shown here is derived from an EMBL/GenBank/DDBJ whole genome shotgun (WGS) entry which is preliminary data.</text>
</comment>
<evidence type="ECO:0000256" key="1">
    <source>
        <dbReference type="SAM" id="MobiDB-lite"/>
    </source>
</evidence>
<keyword evidence="3" id="KW-1185">Reference proteome</keyword>
<dbReference type="Proteomes" id="UP000193920">
    <property type="component" value="Unassembled WGS sequence"/>
</dbReference>